<name>X1HNI7_9ZZZZ</name>
<protein>
    <recommendedName>
        <fullName evidence="2">Tetratricopeptide repeat protein</fullName>
    </recommendedName>
</protein>
<organism evidence="1">
    <name type="scientific">marine sediment metagenome</name>
    <dbReference type="NCBI Taxonomy" id="412755"/>
    <lineage>
        <taxon>unclassified sequences</taxon>
        <taxon>metagenomes</taxon>
        <taxon>ecological metagenomes</taxon>
    </lineage>
</organism>
<evidence type="ECO:0008006" key="2">
    <source>
        <dbReference type="Google" id="ProtNLM"/>
    </source>
</evidence>
<proteinExistence type="predicted"/>
<accession>X1HNI7</accession>
<dbReference type="EMBL" id="BARU01023636">
    <property type="protein sequence ID" value="GAH55419.1"/>
    <property type="molecule type" value="Genomic_DNA"/>
</dbReference>
<evidence type="ECO:0000313" key="1">
    <source>
        <dbReference type="EMBL" id="GAH55419.1"/>
    </source>
</evidence>
<gene>
    <name evidence="1" type="ORF">S03H2_38333</name>
</gene>
<dbReference type="AlphaFoldDB" id="X1HNI7"/>
<reference evidence="1" key="1">
    <citation type="journal article" date="2014" name="Front. Microbiol.">
        <title>High frequency of phylogenetically diverse reductive dehalogenase-homologous genes in deep subseafloor sedimentary metagenomes.</title>
        <authorList>
            <person name="Kawai M."/>
            <person name="Futagami T."/>
            <person name="Toyoda A."/>
            <person name="Takaki Y."/>
            <person name="Nishi S."/>
            <person name="Hori S."/>
            <person name="Arai W."/>
            <person name="Tsubouchi T."/>
            <person name="Morono Y."/>
            <person name="Uchiyama I."/>
            <person name="Ito T."/>
            <person name="Fujiyama A."/>
            <person name="Inagaki F."/>
            <person name="Takami H."/>
        </authorList>
    </citation>
    <scope>NUCLEOTIDE SEQUENCE</scope>
    <source>
        <strain evidence="1">Expedition CK06-06</strain>
    </source>
</reference>
<comment type="caution">
    <text evidence="1">The sequence shown here is derived from an EMBL/GenBank/DDBJ whole genome shotgun (WGS) entry which is preliminary data.</text>
</comment>
<sequence length="61" mass="7216">MGKKNYERAEEILKKALKIPGIRDKGFILERLPDIYLDTNRRQEASEIKKKLDSVGRQDNW</sequence>